<sequence>MNTLTQSAKRSITATAIAAALGTAMAPQTVSATTYTFNWTGYFTMLDSDGAALENTSLPSKGVNRFQTPVSGTLTIDDTDNTGSMTIDSFDFFNGSLPAVASGVTFTDTDGQAGPGTLLLGNMLFDWNGNDGIPVSIVWDASGLLTYLGGTPTVGDVLTGSGATPDSDGTYTGATYGYLSLGATPVATTAWNTSLAAGCAIGADGDFTSNTGGGCMGINPSGALPLVTDTAANNNDFSANTGATPGTHDDNGDTFFTYYGIGGNPMADGPFQNFNANFDLTSLELVSDGSGPTFTVPADPDTTVAETATPTTVTVDIGTVTDESGGTVEFYNPNTGSWEADSGGVNNVDFDLTETVNSFTVDWRAWLTDPAVDGTLGSQTVTITITDTTAPTFSSVPSDITVSVSSTAETVTFEGPGSTAGSIVADDATDPDPVVEWSLDNLNWTADTAAADESSSDFAAGANTVYWRVTDATGNSFTYEQTVTLDLPTGIIGQPCEVDATFLTADLVRQLEGTFIMRDSTNSLVGTVDEEVTGHINGSVTCADTSCTDSGAELESGKPFFGSLWSTSGIRLFDQPGTYTFETCLNDGSTSCTAPQPLSMTVGPNQLGAHMLFDWSVNKSIDVVVVWDFGCAGAELVSTDPDGDGIIGTKMVDGPFKGMNAAFDLSTIDGEQPITTGGFTTTIPAVNNPVDNTSPLPVNPGTVGTALGGITITESELMDTFGASTDDSVERSCIGGCFDFEVTGRATGETIYVVLPLSEPIPWYSLYRKYDPDTDSWSTFVEDGTDSVTTAALNADGSCPEPGSGDYSSESSSIMANMLRADDQCVQLTITDGGPNDDDDRDGVIADPGGVGVTSGPSSPEAKTTDGGLGGGGCSLATTSQRPLDWALVGLLLGSLGLVRRRRRS</sequence>
<accession>A0A1Z4VNJ0</accession>
<evidence type="ECO:0000313" key="4">
    <source>
        <dbReference type="Proteomes" id="UP000218765"/>
    </source>
</evidence>
<evidence type="ECO:0000313" key="3">
    <source>
        <dbReference type="EMBL" id="BAZ93190.1"/>
    </source>
</evidence>
<keyword evidence="4" id="KW-1185">Reference proteome</keyword>
<keyword evidence="2" id="KW-0732">Signal</keyword>
<dbReference type="AlphaFoldDB" id="A0A1Z4VNJ0"/>
<dbReference type="RefSeq" id="WP_096364934.1">
    <property type="nucleotide sequence ID" value="NZ_AP018052.1"/>
</dbReference>
<feature type="chain" id="PRO_5013278149" description="HYR domain-containing protein" evidence="2">
    <location>
        <begin position="33"/>
        <end position="905"/>
    </location>
</feature>
<gene>
    <name evidence="3" type="ORF">FOKN1_0788</name>
</gene>
<dbReference type="OrthoDB" id="5762010at2"/>
<feature type="region of interest" description="Disordered" evidence="1">
    <location>
        <begin position="830"/>
        <end position="870"/>
    </location>
</feature>
<evidence type="ECO:0000256" key="2">
    <source>
        <dbReference type="SAM" id="SignalP"/>
    </source>
</evidence>
<dbReference type="Proteomes" id="UP000218765">
    <property type="component" value="Chromosome"/>
</dbReference>
<feature type="signal peptide" evidence="2">
    <location>
        <begin position="1"/>
        <end position="32"/>
    </location>
</feature>
<dbReference type="KEGG" id="ttc:FOKN1_0788"/>
<evidence type="ECO:0000256" key="1">
    <source>
        <dbReference type="SAM" id="MobiDB-lite"/>
    </source>
</evidence>
<name>A0A1Z4VNJ0_9GAMM</name>
<proteinExistence type="predicted"/>
<reference evidence="3 4" key="1">
    <citation type="submission" date="2017-05" db="EMBL/GenBank/DDBJ databases">
        <title>Thiocyanate degradation by Thiohalobacter thiocyanaticus FOKN1.</title>
        <authorList>
            <person name="Oshiki M."/>
            <person name="Fukushima T."/>
            <person name="Kawano S."/>
            <person name="Nakagawa J."/>
        </authorList>
    </citation>
    <scope>NUCLEOTIDE SEQUENCE [LARGE SCALE GENOMIC DNA]</scope>
    <source>
        <strain evidence="3 4">FOKN1</strain>
    </source>
</reference>
<organism evidence="3 4">
    <name type="scientific">Thiohalobacter thiocyanaticus</name>
    <dbReference type="NCBI Taxonomy" id="585455"/>
    <lineage>
        <taxon>Bacteria</taxon>
        <taxon>Pseudomonadati</taxon>
        <taxon>Pseudomonadota</taxon>
        <taxon>Gammaproteobacteria</taxon>
        <taxon>Thiohalobacterales</taxon>
        <taxon>Thiohalobacteraceae</taxon>
        <taxon>Thiohalobacter</taxon>
    </lineage>
</organism>
<evidence type="ECO:0008006" key="5">
    <source>
        <dbReference type="Google" id="ProtNLM"/>
    </source>
</evidence>
<protein>
    <recommendedName>
        <fullName evidence="5">HYR domain-containing protein</fullName>
    </recommendedName>
</protein>
<dbReference type="EMBL" id="AP018052">
    <property type="protein sequence ID" value="BAZ93190.1"/>
    <property type="molecule type" value="Genomic_DNA"/>
</dbReference>